<dbReference type="SUPFAM" id="SSF57196">
    <property type="entry name" value="EGF/Laminin"/>
    <property type="match status" value="4"/>
</dbReference>
<dbReference type="CDD" id="cd00054">
    <property type="entry name" value="EGF_CA"/>
    <property type="match status" value="2"/>
</dbReference>
<evidence type="ECO:0000259" key="9">
    <source>
        <dbReference type="PROSITE" id="PS50026"/>
    </source>
</evidence>
<evidence type="ECO:0000256" key="1">
    <source>
        <dbReference type="ARBA" id="ARBA00022536"/>
    </source>
</evidence>
<keyword evidence="1 6" id="KW-0245">EGF-like domain</keyword>
<evidence type="ECO:0000256" key="6">
    <source>
        <dbReference type="PROSITE-ProRule" id="PRU00076"/>
    </source>
</evidence>
<feature type="chain" id="PRO_5036479791" evidence="8">
    <location>
        <begin position="23"/>
        <end position="313"/>
    </location>
</feature>
<dbReference type="PROSITE" id="PS00010">
    <property type="entry name" value="ASX_HYDROXYL"/>
    <property type="match status" value="1"/>
</dbReference>
<evidence type="ECO:0000256" key="4">
    <source>
        <dbReference type="ARBA" id="ARBA00023157"/>
    </source>
</evidence>
<gene>
    <name evidence="10" type="primary">EGF1_6</name>
    <name evidence="10" type="ORF">TNIN_403452</name>
</gene>
<evidence type="ECO:0000256" key="2">
    <source>
        <dbReference type="ARBA" id="ARBA00022729"/>
    </source>
</evidence>
<dbReference type="FunFam" id="2.10.25.10:FF:000321">
    <property type="entry name" value="Protein delta homolog 1"/>
    <property type="match status" value="1"/>
</dbReference>
<evidence type="ECO:0000313" key="10">
    <source>
        <dbReference type="EMBL" id="GFY76091.1"/>
    </source>
</evidence>
<feature type="domain" description="EGF-like" evidence="9">
    <location>
        <begin position="201"/>
        <end position="237"/>
    </location>
</feature>
<evidence type="ECO:0000256" key="8">
    <source>
        <dbReference type="SAM" id="SignalP"/>
    </source>
</evidence>
<dbReference type="AlphaFoldDB" id="A0A8X6YN59"/>
<organism evidence="10 11">
    <name type="scientific">Trichonephila inaurata madagascariensis</name>
    <dbReference type="NCBI Taxonomy" id="2747483"/>
    <lineage>
        <taxon>Eukaryota</taxon>
        <taxon>Metazoa</taxon>
        <taxon>Ecdysozoa</taxon>
        <taxon>Arthropoda</taxon>
        <taxon>Chelicerata</taxon>
        <taxon>Arachnida</taxon>
        <taxon>Araneae</taxon>
        <taxon>Araneomorphae</taxon>
        <taxon>Entelegynae</taxon>
        <taxon>Araneoidea</taxon>
        <taxon>Nephilidae</taxon>
        <taxon>Trichonephila</taxon>
        <taxon>Trichonephila inaurata</taxon>
    </lineage>
</organism>
<comment type="caution">
    <text evidence="10">The sequence shown here is derived from an EMBL/GenBank/DDBJ whole genome shotgun (WGS) entry which is preliminary data.</text>
</comment>
<feature type="disulfide bond" evidence="6">
    <location>
        <begin position="190"/>
        <end position="199"/>
    </location>
</feature>
<dbReference type="InterPro" id="IPR000152">
    <property type="entry name" value="EGF-type_Asp/Asn_hydroxyl_site"/>
</dbReference>
<dbReference type="GO" id="GO:0005509">
    <property type="term" value="F:calcium ion binding"/>
    <property type="evidence" value="ECO:0007669"/>
    <property type="project" value="InterPro"/>
</dbReference>
<dbReference type="SMART" id="SM00181">
    <property type="entry name" value="EGF"/>
    <property type="match status" value="5"/>
</dbReference>
<feature type="disulfide bond" evidence="6">
    <location>
        <begin position="227"/>
        <end position="236"/>
    </location>
</feature>
<keyword evidence="11" id="KW-1185">Reference proteome</keyword>
<dbReference type="FunFam" id="2.10.25.10:FF:000122">
    <property type="entry name" value="Protein crumbs homolog 2"/>
    <property type="match status" value="1"/>
</dbReference>
<evidence type="ECO:0000313" key="11">
    <source>
        <dbReference type="Proteomes" id="UP000886998"/>
    </source>
</evidence>
<dbReference type="OrthoDB" id="6430434at2759"/>
<dbReference type="InterPro" id="IPR001881">
    <property type="entry name" value="EGF-like_Ca-bd_dom"/>
</dbReference>
<dbReference type="PANTHER" id="PTHR12916">
    <property type="entry name" value="CYTOCHROME C OXIDASE POLYPEPTIDE VIC-2"/>
    <property type="match status" value="1"/>
</dbReference>
<name>A0A8X6YN59_9ARAC</name>
<feature type="domain" description="EGF-like" evidence="9">
    <location>
        <begin position="128"/>
        <end position="163"/>
    </location>
</feature>
<protein>
    <submittedName>
        <fullName evidence="10">Fibropellin-1</fullName>
    </submittedName>
</protein>
<feature type="domain" description="EGF-like" evidence="9">
    <location>
        <begin position="164"/>
        <end position="200"/>
    </location>
</feature>
<dbReference type="PROSITE" id="PS01186">
    <property type="entry name" value="EGF_2"/>
    <property type="match status" value="2"/>
</dbReference>
<keyword evidence="3" id="KW-0677">Repeat</keyword>
<dbReference type="Pfam" id="PF00008">
    <property type="entry name" value="EGF"/>
    <property type="match status" value="3"/>
</dbReference>
<keyword evidence="7" id="KW-0812">Transmembrane</keyword>
<dbReference type="Gene3D" id="2.10.25.10">
    <property type="entry name" value="Laminin"/>
    <property type="match status" value="3"/>
</dbReference>
<dbReference type="Proteomes" id="UP000886998">
    <property type="component" value="Unassembled WGS sequence"/>
</dbReference>
<comment type="caution">
    <text evidence="6">Lacks conserved residue(s) required for the propagation of feature annotation.</text>
</comment>
<accession>A0A8X6YN59</accession>
<keyword evidence="7" id="KW-0472">Membrane</keyword>
<feature type="disulfide bond" evidence="6">
    <location>
        <begin position="153"/>
        <end position="162"/>
    </location>
</feature>
<dbReference type="InterPro" id="IPR000742">
    <property type="entry name" value="EGF"/>
</dbReference>
<keyword evidence="5" id="KW-0325">Glycoprotein</keyword>
<keyword evidence="7" id="KW-1133">Transmembrane helix</keyword>
<feature type="transmembrane region" description="Helical" evidence="7">
    <location>
        <begin position="286"/>
        <end position="307"/>
    </location>
</feature>
<keyword evidence="4 6" id="KW-1015">Disulfide bond</keyword>
<dbReference type="PROSITE" id="PS00022">
    <property type="entry name" value="EGF_1"/>
    <property type="match status" value="4"/>
</dbReference>
<evidence type="ECO:0000256" key="7">
    <source>
        <dbReference type="SAM" id="Phobius"/>
    </source>
</evidence>
<proteinExistence type="predicted"/>
<dbReference type="SMART" id="SM00179">
    <property type="entry name" value="EGF_CA"/>
    <property type="match status" value="3"/>
</dbReference>
<evidence type="ECO:0000256" key="5">
    <source>
        <dbReference type="ARBA" id="ARBA00023180"/>
    </source>
</evidence>
<feature type="signal peptide" evidence="8">
    <location>
        <begin position="1"/>
        <end position="22"/>
    </location>
</feature>
<dbReference type="PANTHER" id="PTHR12916:SF4">
    <property type="entry name" value="UNINFLATABLE, ISOFORM C"/>
    <property type="match status" value="1"/>
</dbReference>
<reference evidence="10" key="1">
    <citation type="submission" date="2020-08" db="EMBL/GenBank/DDBJ databases">
        <title>Multicomponent nature underlies the extraordinary mechanical properties of spider dragline silk.</title>
        <authorList>
            <person name="Kono N."/>
            <person name="Nakamura H."/>
            <person name="Mori M."/>
            <person name="Yoshida Y."/>
            <person name="Ohtoshi R."/>
            <person name="Malay A.D."/>
            <person name="Moran D.A.P."/>
            <person name="Tomita M."/>
            <person name="Numata K."/>
            <person name="Arakawa K."/>
        </authorList>
    </citation>
    <scope>NUCLEOTIDE SEQUENCE</scope>
</reference>
<sequence>MSVVYLISILCIFSLFQDRVHSSVIPVKQVFSKESETAHQKLNNDTTREHLQSSVENNAGCLCTNGECMKKDGKEVCECPPEFGYLTRSYCKACKCGKGANCTIEAGWTTKITCICPKGYHAVKERCIGPCEPNPCKNKGTCEDVDNGFECVCPSTHTGKTCETKDPCTDQPCLNGGICKLYKDSFKCYCTEHFFGTKCEIVDPCATLPCQNGGVCLVNGDSFKCMCKTPYTGEKCEKVYCDASLCKHGKCQVIGEVHSCLCYQGYIGPKCDQEEIKIEGCGSKCVALIVISALLGLSVLLNIFILCKYRLSQ</sequence>
<dbReference type="PROSITE" id="PS50026">
    <property type="entry name" value="EGF_3"/>
    <property type="match status" value="3"/>
</dbReference>
<dbReference type="EMBL" id="BMAV01021771">
    <property type="protein sequence ID" value="GFY76091.1"/>
    <property type="molecule type" value="Genomic_DNA"/>
</dbReference>
<keyword evidence="2 8" id="KW-0732">Signal</keyword>
<evidence type="ECO:0000256" key="3">
    <source>
        <dbReference type="ARBA" id="ARBA00022737"/>
    </source>
</evidence>